<organism evidence="2">
    <name type="scientific">Conus praecellens</name>
    <name type="common">Admirable cone</name>
    <dbReference type="NCBI Taxonomy" id="128530"/>
    <lineage>
        <taxon>Eukaryota</taxon>
        <taxon>Metazoa</taxon>
        <taxon>Spiralia</taxon>
        <taxon>Lophotrochozoa</taxon>
        <taxon>Mollusca</taxon>
        <taxon>Gastropoda</taxon>
        <taxon>Caenogastropoda</taxon>
        <taxon>Neogastropoda</taxon>
        <taxon>Conoidea</taxon>
        <taxon>Conidae</taxon>
        <taxon>Conus</taxon>
        <taxon>Turriconus</taxon>
    </lineage>
</organism>
<evidence type="ECO:0000256" key="1">
    <source>
        <dbReference type="SAM" id="SignalP"/>
    </source>
</evidence>
<dbReference type="AlphaFoldDB" id="A0A291C2V4"/>
<evidence type="ECO:0000313" key="2">
    <source>
        <dbReference type="EMBL" id="ATF27778.1"/>
    </source>
</evidence>
<protein>
    <submittedName>
        <fullName evidence="2">Conotoxin</fullName>
    </submittedName>
</protein>
<dbReference type="EMBL" id="MF576944">
    <property type="protein sequence ID" value="ATF27778.1"/>
    <property type="molecule type" value="mRNA"/>
</dbReference>
<name>A0A291C2V4_CONPC</name>
<accession>A0A291C2V4</accession>
<proteinExistence type="evidence at transcript level"/>
<keyword evidence="1" id="KW-0732">Signal</keyword>
<feature type="chain" id="PRO_5012764597" evidence="1">
    <location>
        <begin position="20"/>
        <end position="62"/>
    </location>
</feature>
<reference evidence="2" key="2">
    <citation type="submission" date="2017-07" db="EMBL/GenBank/DDBJ databases">
        <authorList>
            <person name="Sun Z.S."/>
            <person name="Albrecht U."/>
            <person name="Echele G."/>
            <person name="Lee C.C."/>
        </authorList>
    </citation>
    <scope>NUCLEOTIDE SEQUENCE</scope>
    <source>
        <strain evidence="2">SF-mi2_Ps1</strain>
    </source>
</reference>
<reference evidence="2" key="1">
    <citation type="journal article" date="2017" name="Genome Biol. Evol.">
        <title>Divergence of the Venom Exogene Repertoire in Two Sister Species of Turriconus.</title>
        <authorList>
            <person name="Li Q."/>
            <person name="Barghi N."/>
            <person name="Lu A."/>
            <person name="Fedosov A.E."/>
            <person name="Bandyopadhyay P.K."/>
            <person name="Lluisma A.O."/>
            <person name="Concepcion G.P."/>
            <person name="Yandell M."/>
            <person name="Olivera B.M."/>
            <person name="Safavi-Hemami H."/>
        </authorList>
    </citation>
    <scope>NUCLEOTIDE SEQUENCE</scope>
    <source>
        <strain evidence="2">SF-mi2_Ps1</strain>
    </source>
</reference>
<sequence length="62" mass="6977">MRFYLLLTVTLLLASFTAADVGLRQAMRRDASGHCTAHCWECGNHNMCCCHKEKCVNGRCTK</sequence>
<feature type="signal peptide" evidence="1">
    <location>
        <begin position="1"/>
        <end position="19"/>
    </location>
</feature>